<protein>
    <submittedName>
        <fullName evidence="1">Uncharacterized protein</fullName>
    </submittedName>
</protein>
<gene>
    <name evidence="1" type="ORF">UFOVP373_26</name>
</gene>
<name>A0A6J7WY34_9CAUD</name>
<sequence>MTLLEHCRKWIEDALEYSGGSHDFQDVVDGILAGRMQLWPAEKGCAVTEIVEYPKKRTLNVFLAGGEMDAIVDMLKSAKEWGTAQGCSSMTIAGRKGWKRVLEPHGFGEVFTVLELKL</sequence>
<reference evidence="1" key="1">
    <citation type="submission" date="2020-05" db="EMBL/GenBank/DDBJ databases">
        <authorList>
            <person name="Chiriac C."/>
            <person name="Salcher M."/>
            <person name="Ghai R."/>
            <person name="Kavagutti S V."/>
        </authorList>
    </citation>
    <scope>NUCLEOTIDE SEQUENCE</scope>
</reference>
<proteinExistence type="predicted"/>
<dbReference type="EMBL" id="LR798304">
    <property type="protein sequence ID" value="CAB5222707.1"/>
    <property type="molecule type" value="Genomic_DNA"/>
</dbReference>
<evidence type="ECO:0000313" key="1">
    <source>
        <dbReference type="EMBL" id="CAB5222707.1"/>
    </source>
</evidence>
<organism evidence="1">
    <name type="scientific">uncultured Caudovirales phage</name>
    <dbReference type="NCBI Taxonomy" id="2100421"/>
    <lineage>
        <taxon>Viruses</taxon>
        <taxon>Duplodnaviria</taxon>
        <taxon>Heunggongvirae</taxon>
        <taxon>Uroviricota</taxon>
        <taxon>Caudoviricetes</taxon>
        <taxon>Peduoviridae</taxon>
        <taxon>Maltschvirus</taxon>
        <taxon>Maltschvirus maltsch</taxon>
    </lineage>
</organism>
<accession>A0A6J7WY34</accession>